<evidence type="ECO:0000259" key="3">
    <source>
        <dbReference type="Pfam" id="PF14302"/>
    </source>
</evidence>
<accession>A0ABT6NMD4</accession>
<keyword evidence="2" id="KW-0732">Signal</keyword>
<feature type="domain" description="DUF4377" evidence="3">
    <location>
        <begin position="64"/>
        <end position="137"/>
    </location>
</feature>
<dbReference type="RefSeq" id="WP_284720206.1">
    <property type="nucleotide sequence ID" value="NZ_JARZHI010000004.1"/>
</dbReference>
<dbReference type="PROSITE" id="PS51257">
    <property type="entry name" value="PROKAR_LIPOPROTEIN"/>
    <property type="match status" value="1"/>
</dbReference>
<evidence type="ECO:0000256" key="2">
    <source>
        <dbReference type="SAM" id="SignalP"/>
    </source>
</evidence>
<feature type="chain" id="PRO_5047256237" evidence="2">
    <location>
        <begin position="23"/>
        <end position="140"/>
    </location>
</feature>
<feature type="region of interest" description="Disordered" evidence="1">
    <location>
        <begin position="23"/>
        <end position="59"/>
    </location>
</feature>
<name>A0ABT6NMD4_9BACT</name>
<keyword evidence="5" id="KW-1185">Reference proteome</keyword>
<organism evidence="4 5">
    <name type="scientific">Polyangium sorediatum</name>
    <dbReference type="NCBI Taxonomy" id="889274"/>
    <lineage>
        <taxon>Bacteria</taxon>
        <taxon>Pseudomonadati</taxon>
        <taxon>Myxococcota</taxon>
        <taxon>Polyangia</taxon>
        <taxon>Polyangiales</taxon>
        <taxon>Polyangiaceae</taxon>
        <taxon>Polyangium</taxon>
    </lineage>
</organism>
<feature type="compositionally biased region" description="Basic and acidic residues" evidence="1">
    <location>
        <begin position="36"/>
        <end position="59"/>
    </location>
</feature>
<feature type="signal peptide" evidence="2">
    <location>
        <begin position="1"/>
        <end position="22"/>
    </location>
</feature>
<dbReference type="Pfam" id="PF14302">
    <property type="entry name" value="DUF4377"/>
    <property type="match status" value="1"/>
</dbReference>
<evidence type="ECO:0000313" key="4">
    <source>
        <dbReference type="EMBL" id="MDI1429377.1"/>
    </source>
</evidence>
<proteinExistence type="predicted"/>
<dbReference type="Proteomes" id="UP001160301">
    <property type="component" value="Unassembled WGS sequence"/>
</dbReference>
<reference evidence="4 5" key="1">
    <citation type="submission" date="2023-04" db="EMBL/GenBank/DDBJ databases">
        <title>The genome sequence of Polyangium sorediatum DSM14670.</title>
        <authorList>
            <person name="Zhang X."/>
        </authorList>
    </citation>
    <scope>NUCLEOTIDE SEQUENCE [LARGE SCALE GENOMIC DNA]</scope>
    <source>
        <strain evidence="4 5">DSM 14670</strain>
    </source>
</reference>
<dbReference type="InterPro" id="IPR025485">
    <property type="entry name" value="DUF4377"/>
</dbReference>
<dbReference type="EMBL" id="JARZHI010000004">
    <property type="protein sequence ID" value="MDI1429377.1"/>
    <property type="molecule type" value="Genomic_DNA"/>
</dbReference>
<evidence type="ECO:0000313" key="5">
    <source>
        <dbReference type="Proteomes" id="UP001160301"/>
    </source>
</evidence>
<protein>
    <submittedName>
        <fullName evidence="4">DUF4377 domain-containing protein</fullName>
    </submittedName>
</protein>
<gene>
    <name evidence="4" type="ORF">QHF89_07720</name>
</gene>
<evidence type="ECO:0000256" key="1">
    <source>
        <dbReference type="SAM" id="MobiDB-lite"/>
    </source>
</evidence>
<comment type="caution">
    <text evidence="4">The sequence shown here is derived from an EMBL/GenBank/DDBJ whole genome shotgun (WGS) entry which is preliminary data.</text>
</comment>
<sequence length="140" mass="15381">MVSASRQALVTLVLFAAACAPSETQSSTTVPVGTPEEAKPDAPPDTSKATEESPAKDGETTLFVHAERVDCMGVGPMRCMQVREAENKEWERFYDRIEGFSYEEGYAYELRVKREPVANPPADGSSERTLLVKIVSKKKP</sequence>